<protein>
    <submittedName>
        <fullName evidence="1">Uncharacterized protein</fullName>
    </submittedName>
</protein>
<evidence type="ECO:0000313" key="2">
    <source>
        <dbReference type="Proteomes" id="UP001148662"/>
    </source>
</evidence>
<organism evidence="1 2">
    <name type="scientific">Phlebia brevispora</name>
    <dbReference type="NCBI Taxonomy" id="194682"/>
    <lineage>
        <taxon>Eukaryota</taxon>
        <taxon>Fungi</taxon>
        <taxon>Dikarya</taxon>
        <taxon>Basidiomycota</taxon>
        <taxon>Agaricomycotina</taxon>
        <taxon>Agaricomycetes</taxon>
        <taxon>Polyporales</taxon>
        <taxon>Meruliaceae</taxon>
        <taxon>Phlebia</taxon>
    </lineage>
</organism>
<keyword evidence="2" id="KW-1185">Reference proteome</keyword>
<comment type="caution">
    <text evidence="1">The sequence shown here is derived from an EMBL/GenBank/DDBJ whole genome shotgun (WGS) entry which is preliminary data.</text>
</comment>
<proteinExistence type="predicted"/>
<accession>A0ACC1TF32</accession>
<reference evidence="1" key="1">
    <citation type="submission" date="2022-07" db="EMBL/GenBank/DDBJ databases">
        <title>Genome Sequence of Phlebia brevispora.</title>
        <authorList>
            <person name="Buettner E."/>
        </authorList>
    </citation>
    <scope>NUCLEOTIDE SEQUENCE</scope>
    <source>
        <strain evidence="1">MPL23</strain>
    </source>
</reference>
<sequence length="420" mass="47167">MQRGRGLPARPSLPPAPHGQQYTTLPNCTHSQYNYNVSSHYAQAYMQSNAVASTSYWPQTTPEGYTLSSTYVASTAQPEPASSFQRQPSSAWYQPGNTRCTKPGCTFTGSHKSVETHMMDRHLIYPPGWDKKRRKADWDADPSLKGKPIPIQGTSLKLDTPEAIEQWISERRKRFPTAERVEEKRKKIEEATARGQLSVEEGRFSRDKRRRMDEPHESRKRGSFHVRSARGRGRGKGLGRSAATRRAPSPQVEISTVNSADEVRDNSAIDTRKNPELEDDIDMRSSDSDSDGPPEVVSSKIAVRLGQGDVTEMKNEVAFETPQTLDVTLKPPKKPLPKQPRRPSHNPFGTRPTLIRNLLLPEIRMTVSNLSQAIRFLVDNDFLENVELKPGQANERRIEVIGEGTETDSNHPTESSTYPV</sequence>
<evidence type="ECO:0000313" key="1">
    <source>
        <dbReference type="EMBL" id="KAJ3559774.1"/>
    </source>
</evidence>
<gene>
    <name evidence="1" type="ORF">NM688_g143</name>
</gene>
<name>A0ACC1TF32_9APHY</name>
<dbReference type="EMBL" id="JANHOG010000010">
    <property type="protein sequence ID" value="KAJ3559774.1"/>
    <property type="molecule type" value="Genomic_DNA"/>
</dbReference>
<dbReference type="Proteomes" id="UP001148662">
    <property type="component" value="Unassembled WGS sequence"/>
</dbReference>